<dbReference type="Gene3D" id="3.20.20.80">
    <property type="entry name" value="Glycosidases"/>
    <property type="match status" value="3"/>
</dbReference>
<feature type="coiled-coil region" evidence="1">
    <location>
        <begin position="177"/>
        <end position="214"/>
    </location>
</feature>
<accession>A0A388M1P5</accession>
<evidence type="ECO:0000313" key="4">
    <source>
        <dbReference type="Proteomes" id="UP000265515"/>
    </source>
</evidence>
<dbReference type="GO" id="GO:0005982">
    <property type="term" value="P:starch metabolic process"/>
    <property type="evidence" value="ECO:0007669"/>
    <property type="project" value="TreeGrafter"/>
</dbReference>
<dbReference type="PANTHER" id="PTHR43651">
    <property type="entry name" value="1,4-ALPHA-GLUCAN-BRANCHING ENZYME"/>
    <property type="match status" value="1"/>
</dbReference>
<feature type="region of interest" description="Disordered" evidence="2">
    <location>
        <begin position="88"/>
        <end position="157"/>
    </location>
</feature>
<dbReference type="InterPro" id="IPR017853">
    <property type="entry name" value="GH"/>
</dbReference>
<dbReference type="SUPFAM" id="SSF51445">
    <property type="entry name" value="(Trans)glycosidases"/>
    <property type="match status" value="2"/>
</dbReference>
<dbReference type="Gramene" id="GBG88393">
    <property type="protein sequence ID" value="GBG88393"/>
    <property type="gene ID" value="CBR_g47092"/>
</dbReference>
<sequence length="673" mass="74988">MASTVGVAPMAAPAFYICSRPSRSSFMEEGASIAGRMGARGMVDGCSSWCPSSSSTSSSACQRDAISVAMAARPVVLRRHISSSASGSRLTVKLPRGVSTGRKNLQSWQPSRSLARRGGSASGRTKGPRASLEPSSSSPSSRPTATSESSAAVAAADDDVAAQQEMDEVVVDWDELKEEDEEEVDEVFDIKEEAEEIAERIKALKEENVKLRKKVEKRTEPLFQPPRPVPHPGDGQGIYGSDPMLSNFRSHLEYRFQRYREMRDMIDKCEGGLEAFSRGYEKLGFTRRKTDEQWDMGDIVHTLTNRRHDEKCVAYAESHDQALVGDKTIAFWLMDKDMYDYMALEGPSTPRIDRGIALHKMIRLITMALGGEGYLNFMGNEFGHPEWIDFPRVDTVLPDGRFIPGNDGSYHHCRRRFDLNEFGVFEIHLPDNADGTPAIPHGSRVKIHMDTPTGWKDSIPAWIKFAVQAPGEIAYNGIYYDPPAEEKHEWQHPRPSRPRSLRIYEAHVGMSSTEPKVNSYIEFRDDVLPRIKRLGYNAVQLMAIQEHAYYGSFGRDGMIIDLTLSRSTLQRGQLWYMPLQRLLILSGNTVTSMKAIMIPSAACSRIDSIAILCRSKQSTFDPCEGSKYLVDTQRRKSRGGGGGGGGGGIEVEEREGWLLESRHGTVDFQQSTE</sequence>
<dbReference type="STRING" id="69332.A0A388M1P5"/>
<keyword evidence="4" id="KW-1185">Reference proteome</keyword>
<dbReference type="OrthoDB" id="196493at2759"/>
<dbReference type="GO" id="GO:0005737">
    <property type="term" value="C:cytoplasm"/>
    <property type="evidence" value="ECO:0007669"/>
    <property type="project" value="TreeGrafter"/>
</dbReference>
<dbReference type="PANTHER" id="PTHR43651:SF3">
    <property type="entry name" value="1,4-ALPHA-GLUCAN-BRANCHING ENZYME"/>
    <property type="match status" value="1"/>
</dbReference>
<feature type="compositionally biased region" description="Polar residues" evidence="2">
    <location>
        <begin position="101"/>
        <end position="110"/>
    </location>
</feature>
<organism evidence="3 4">
    <name type="scientific">Chara braunii</name>
    <name type="common">Braun's stonewort</name>
    <dbReference type="NCBI Taxonomy" id="69332"/>
    <lineage>
        <taxon>Eukaryota</taxon>
        <taxon>Viridiplantae</taxon>
        <taxon>Streptophyta</taxon>
        <taxon>Charophyceae</taxon>
        <taxon>Charales</taxon>
        <taxon>Characeae</taxon>
        <taxon>Chara</taxon>
    </lineage>
</organism>
<evidence type="ECO:0000256" key="1">
    <source>
        <dbReference type="SAM" id="Coils"/>
    </source>
</evidence>
<dbReference type="GO" id="GO:0003844">
    <property type="term" value="F:1,4-alpha-glucan branching enzyme activity"/>
    <property type="evidence" value="ECO:0007669"/>
    <property type="project" value="TreeGrafter"/>
</dbReference>
<evidence type="ECO:0000256" key="2">
    <source>
        <dbReference type="SAM" id="MobiDB-lite"/>
    </source>
</evidence>
<protein>
    <recommendedName>
        <fullName evidence="5">Glycosyl hydrolase family 13 catalytic domain-containing protein</fullName>
    </recommendedName>
</protein>
<evidence type="ECO:0008006" key="5">
    <source>
        <dbReference type="Google" id="ProtNLM"/>
    </source>
</evidence>
<name>A0A388M1P5_CHABU</name>
<feature type="compositionally biased region" description="Low complexity" evidence="2">
    <location>
        <begin position="111"/>
        <end position="155"/>
    </location>
</feature>
<proteinExistence type="predicted"/>
<keyword evidence="1" id="KW-0175">Coiled coil</keyword>
<gene>
    <name evidence="3" type="ORF">CBR_g47092</name>
</gene>
<dbReference type="Proteomes" id="UP000265515">
    <property type="component" value="Unassembled WGS sequence"/>
</dbReference>
<comment type="caution">
    <text evidence="3">The sequence shown here is derived from an EMBL/GenBank/DDBJ whole genome shotgun (WGS) entry which is preliminary data.</text>
</comment>
<dbReference type="EMBL" id="BFEA01000669">
    <property type="protein sequence ID" value="GBG88393.1"/>
    <property type="molecule type" value="Genomic_DNA"/>
</dbReference>
<evidence type="ECO:0000313" key="3">
    <source>
        <dbReference type="EMBL" id="GBG88393.1"/>
    </source>
</evidence>
<reference evidence="3 4" key="1">
    <citation type="journal article" date="2018" name="Cell">
        <title>The Chara Genome: Secondary Complexity and Implications for Plant Terrestrialization.</title>
        <authorList>
            <person name="Nishiyama T."/>
            <person name="Sakayama H."/>
            <person name="Vries J.D."/>
            <person name="Buschmann H."/>
            <person name="Saint-Marcoux D."/>
            <person name="Ullrich K.K."/>
            <person name="Haas F.B."/>
            <person name="Vanderstraeten L."/>
            <person name="Becker D."/>
            <person name="Lang D."/>
            <person name="Vosolsobe S."/>
            <person name="Rombauts S."/>
            <person name="Wilhelmsson P.K.I."/>
            <person name="Janitza P."/>
            <person name="Kern R."/>
            <person name="Heyl A."/>
            <person name="Rumpler F."/>
            <person name="Villalobos L.I.A.C."/>
            <person name="Clay J.M."/>
            <person name="Skokan R."/>
            <person name="Toyoda A."/>
            <person name="Suzuki Y."/>
            <person name="Kagoshima H."/>
            <person name="Schijlen E."/>
            <person name="Tajeshwar N."/>
            <person name="Catarino B."/>
            <person name="Hetherington A.J."/>
            <person name="Saltykova A."/>
            <person name="Bonnot C."/>
            <person name="Breuninger H."/>
            <person name="Symeonidi A."/>
            <person name="Radhakrishnan G.V."/>
            <person name="Van Nieuwerburgh F."/>
            <person name="Deforce D."/>
            <person name="Chang C."/>
            <person name="Karol K.G."/>
            <person name="Hedrich R."/>
            <person name="Ulvskov P."/>
            <person name="Glockner G."/>
            <person name="Delwiche C.F."/>
            <person name="Petrasek J."/>
            <person name="Van de Peer Y."/>
            <person name="Friml J."/>
            <person name="Beilby M."/>
            <person name="Dolan L."/>
            <person name="Kohara Y."/>
            <person name="Sugano S."/>
            <person name="Fujiyama A."/>
            <person name="Delaux P.-M."/>
            <person name="Quint M."/>
            <person name="TheiBen G."/>
            <person name="Hagemann M."/>
            <person name="Harholt J."/>
            <person name="Dunand C."/>
            <person name="Zachgo S."/>
            <person name="Langdale J."/>
            <person name="Maumus F."/>
            <person name="Straeten D.V.D."/>
            <person name="Gould S.B."/>
            <person name="Rensing S.A."/>
        </authorList>
    </citation>
    <scope>NUCLEOTIDE SEQUENCE [LARGE SCALE GENOMIC DNA]</scope>
    <source>
        <strain evidence="3 4">S276</strain>
    </source>
</reference>
<dbReference type="AlphaFoldDB" id="A0A388M1P5"/>